<evidence type="ECO:0000256" key="1">
    <source>
        <dbReference type="SAM" id="Phobius"/>
    </source>
</evidence>
<keyword evidence="3" id="KW-1185">Reference proteome</keyword>
<dbReference type="AlphaFoldDB" id="A0AA39QXN9"/>
<proteinExistence type="predicted"/>
<organism evidence="2 3">
    <name type="scientific">Cladonia borealis</name>
    <dbReference type="NCBI Taxonomy" id="184061"/>
    <lineage>
        <taxon>Eukaryota</taxon>
        <taxon>Fungi</taxon>
        <taxon>Dikarya</taxon>
        <taxon>Ascomycota</taxon>
        <taxon>Pezizomycotina</taxon>
        <taxon>Lecanoromycetes</taxon>
        <taxon>OSLEUM clade</taxon>
        <taxon>Lecanoromycetidae</taxon>
        <taxon>Lecanorales</taxon>
        <taxon>Lecanorineae</taxon>
        <taxon>Cladoniaceae</taxon>
        <taxon>Cladonia</taxon>
    </lineage>
</organism>
<evidence type="ECO:0000313" key="3">
    <source>
        <dbReference type="Proteomes" id="UP001166286"/>
    </source>
</evidence>
<gene>
    <name evidence="2" type="ORF">JMJ35_008027</name>
</gene>
<accession>A0AA39QXN9</accession>
<feature type="transmembrane region" description="Helical" evidence="1">
    <location>
        <begin position="280"/>
        <end position="301"/>
    </location>
</feature>
<keyword evidence="1" id="KW-0812">Transmembrane</keyword>
<feature type="transmembrane region" description="Helical" evidence="1">
    <location>
        <begin position="313"/>
        <end position="336"/>
    </location>
</feature>
<dbReference type="Proteomes" id="UP001166286">
    <property type="component" value="Unassembled WGS sequence"/>
</dbReference>
<sequence length="414" mass="45653">MVTRCFIRPQARVAGVVVKGVKVRCSATRRPLDRRRNTTSLSKPQLLQSTPTFTSTRPFPTKTAVRTASPVFQEDQALDVELGKATGVLRTDKVPEEQAVIEALRICENLARSITEPIEPTKAPPKSETGPTSNLLSMEEGWTPLKKAALPQASLTTPVTSGIVQKITKAAYQIVTDANVFITPQILATYVHTQAILGRPETFPEIFSLCASKPIPLTDTTPIKYKAANPKRLTSAIPLVVAQDALRAAIQSKKLALALSIIDTSVCTTAYKRNKVFRKALLPFTVFALTPPAAYVVAHQFAEYQTTMEPQMATNIVFAGIIAYVGFTATIGMVAITTANDQMNRVTWARGMGLRERWLREDERALVDRVACAWGFQDVHMWGEEESPEWEALRRWAGLRGMVLDAPELMEGME</sequence>
<dbReference type="EMBL" id="JAFEKC020000018">
    <property type="protein sequence ID" value="KAK0509633.1"/>
    <property type="molecule type" value="Genomic_DNA"/>
</dbReference>
<comment type="caution">
    <text evidence="2">The sequence shown here is derived from an EMBL/GenBank/DDBJ whole genome shotgun (WGS) entry which is preliminary data.</text>
</comment>
<protein>
    <submittedName>
        <fullName evidence="2">Uncharacterized protein</fullName>
    </submittedName>
</protein>
<name>A0AA39QXN9_9LECA</name>
<evidence type="ECO:0000313" key="2">
    <source>
        <dbReference type="EMBL" id="KAK0509633.1"/>
    </source>
</evidence>
<keyword evidence="1" id="KW-1133">Transmembrane helix</keyword>
<reference evidence="2" key="1">
    <citation type="submission" date="2023-03" db="EMBL/GenBank/DDBJ databases">
        <title>Complete genome of Cladonia borealis.</title>
        <authorList>
            <person name="Park H."/>
        </authorList>
    </citation>
    <scope>NUCLEOTIDE SEQUENCE</scope>
    <source>
        <strain evidence="2">ANT050790</strain>
    </source>
</reference>
<keyword evidence="1" id="KW-0472">Membrane</keyword>